<proteinExistence type="predicted"/>
<dbReference type="Proteomes" id="UP000053268">
    <property type="component" value="Unassembled WGS sequence"/>
</dbReference>
<dbReference type="AlphaFoldDB" id="A0A194PXT2"/>
<evidence type="ECO:0000313" key="3">
    <source>
        <dbReference type="Proteomes" id="UP000053268"/>
    </source>
</evidence>
<gene>
    <name evidence="2" type="ORF">RR46_11272</name>
</gene>
<protein>
    <submittedName>
        <fullName evidence="2">Uncharacterized protein</fullName>
    </submittedName>
</protein>
<accession>A0A194PXT2</accession>
<sequence>MYYASCRLKYKLIHEYKIKTLSPGTGHRAQGTRHRAPGTGHLAPSKLVATMRPPHLAIAFGLSVAAQALWVCAPTPPNDQNFRYEKLQNYGLGKRVIPNYRRVNVGYAYPEPLRGAWPAGATGAGYVRAPYRSLYQGVRRRGDRRVYMKRFDYAAKPSGHRIFCQAITDCEVRLRRSSLCSFRPMSSAEGYDFRIKKGLISHVAIETGGGGGGGVPVLLRGGAGYRHLSVVVKAPAGAPLRGSLKAYCRGPPPPRAVEVDAGSALGARWKARLLRTIKEAGRSRGTAPVLTSSANLQDALTKKTRGRELATVAGAPLSARSAPELPRTAISLVPAESVPQSPAGTRRVSPRPGGYS</sequence>
<organism evidence="2 3">
    <name type="scientific">Papilio xuthus</name>
    <name type="common">Asian swallowtail butterfly</name>
    <dbReference type="NCBI Taxonomy" id="66420"/>
    <lineage>
        <taxon>Eukaryota</taxon>
        <taxon>Metazoa</taxon>
        <taxon>Ecdysozoa</taxon>
        <taxon>Arthropoda</taxon>
        <taxon>Hexapoda</taxon>
        <taxon>Insecta</taxon>
        <taxon>Pterygota</taxon>
        <taxon>Neoptera</taxon>
        <taxon>Endopterygota</taxon>
        <taxon>Lepidoptera</taxon>
        <taxon>Glossata</taxon>
        <taxon>Ditrysia</taxon>
        <taxon>Papilionoidea</taxon>
        <taxon>Papilionidae</taxon>
        <taxon>Papilioninae</taxon>
        <taxon>Papilio</taxon>
    </lineage>
</organism>
<name>A0A194PXT2_PAPXU</name>
<dbReference type="EMBL" id="KQ459586">
    <property type="protein sequence ID" value="KPI98151.1"/>
    <property type="molecule type" value="Genomic_DNA"/>
</dbReference>
<keyword evidence="3" id="KW-1185">Reference proteome</keyword>
<reference evidence="2 3" key="1">
    <citation type="journal article" date="2015" name="Nat. Commun.">
        <title>Outbred genome sequencing and CRISPR/Cas9 gene editing in butterflies.</title>
        <authorList>
            <person name="Li X."/>
            <person name="Fan D."/>
            <person name="Zhang W."/>
            <person name="Liu G."/>
            <person name="Zhang L."/>
            <person name="Zhao L."/>
            <person name="Fang X."/>
            <person name="Chen L."/>
            <person name="Dong Y."/>
            <person name="Chen Y."/>
            <person name="Ding Y."/>
            <person name="Zhao R."/>
            <person name="Feng M."/>
            <person name="Zhu Y."/>
            <person name="Feng Y."/>
            <person name="Jiang X."/>
            <person name="Zhu D."/>
            <person name="Xiang H."/>
            <person name="Feng X."/>
            <person name="Li S."/>
            <person name="Wang J."/>
            <person name="Zhang G."/>
            <person name="Kronforst M.R."/>
            <person name="Wang W."/>
        </authorList>
    </citation>
    <scope>NUCLEOTIDE SEQUENCE [LARGE SCALE GENOMIC DNA]</scope>
    <source>
        <strain evidence="2">Ya'a_city_454_Px</strain>
        <tissue evidence="2">Whole body</tissue>
    </source>
</reference>
<feature type="region of interest" description="Disordered" evidence="1">
    <location>
        <begin position="320"/>
        <end position="356"/>
    </location>
</feature>
<evidence type="ECO:0000313" key="2">
    <source>
        <dbReference type="EMBL" id="KPI98151.1"/>
    </source>
</evidence>
<evidence type="ECO:0000256" key="1">
    <source>
        <dbReference type="SAM" id="MobiDB-lite"/>
    </source>
</evidence>